<dbReference type="SUPFAM" id="SSF51316">
    <property type="entry name" value="Mss4-like"/>
    <property type="match status" value="1"/>
</dbReference>
<gene>
    <name evidence="6" type="ORF">HN018_02345</name>
</gene>
<reference evidence="6 7" key="1">
    <citation type="journal article" date="2014" name="World J. Microbiol. Biotechnol.">
        <title>Biodiversity and physiological characteristics of Antarctic and Arctic lichens-associated bacteria.</title>
        <authorList>
            <person name="Lee Y.M."/>
            <person name="Kim E.H."/>
            <person name="Lee H.K."/>
            <person name="Hong S.G."/>
        </authorList>
    </citation>
    <scope>NUCLEOTIDE SEQUENCE [LARGE SCALE GENOMIC DNA]</scope>
    <source>
        <strain evidence="6 7">PAMC 26569</strain>
    </source>
</reference>
<evidence type="ECO:0000256" key="3">
    <source>
        <dbReference type="ARBA" id="ARBA00022833"/>
    </source>
</evidence>
<dbReference type="AlphaFoldDB" id="A0A6M8H9B4"/>
<dbReference type="PANTHER" id="PTHR33337:SF33">
    <property type="entry name" value="CENP-V_GFA DOMAIN-CONTAINING PROTEIN"/>
    <property type="match status" value="1"/>
</dbReference>
<dbReference type="EMBL" id="CP053708">
    <property type="protein sequence ID" value="QKE89043.1"/>
    <property type="molecule type" value="Genomic_DNA"/>
</dbReference>
<dbReference type="PANTHER" id="PTHR33337">
    <property type="entry name" value="GFA DOMAIN-CONTAINING PROTEIN"/>
    <property type="match status" value="1"/>
</dbReference>
<dbReference type="InterPro" id="IPR006913">
    <property type="entry name" value="CENP-V/GFA"/>
</dbReference>
<dbReference type="GO" id="GO:0046872">
    <property type="term" value="F:metal ion binding"/>
    <property type="evidence" value="ECO:0007669"/>
    <property type="project" value="UniProtKB-KW"/>
</dbReference>
<dbReference type="Pfam" id="PF04828">
    <property type="entry name" value="GFA"/>
    <property type="match status" value="1"/>
</dbReference>
<organism evidence="6 7">
    <name type="scientific">Lichenicola cladoniae</name>
    <dbReference type="NCBI Taxonomy" id="1484109"/>
    <lineage>
        <taxon>Bacteria</taxon>
        <taxon>Pseudomonadati</taxon>
        <taxon>Pseudomonadota</taxon>
        <taxon>Alphaproteobacteria</taxon>
        <taxon>Acetobacterales</taxon>
        <taxon>Acetobacteraceae</taxon>
        <taxon>Lichenicola</taxon>
    </lineage>
</organism>
<keyword evidence="3" id="KW-0862">Zinc</keyword>
<keyword evidence="2" id="KW-0479">Metal-binding</keyword>
<dbReference type="Proteomes" id="UP000500767">
    <property type="component" value="Chromosome"/>
</dbReference>
<sequence>MSTQDQVPVPVPLAGQCRCGHIQYRVVQEPRFTFACHCTDCQQLTSSAFSLGMAVPSDGFELHGEAHCWEKMSDSGGWSRQFTCPTCAGWTHTITENAPDIVIVRTSTLHDHRWVRPVAQIFTRSALPWALMPLQFSYDTEFSDTSPLEQAFAAGGIRPRRT</sequence>
<protein>
    <submittedName>
        <fullName evidence="6">GFA family protein</fullName>
    </submittedName>
</protein>
<name>A0A6M8H9B4_9PROT</name>
<comment type="similarity">
    <text evidence="1">Belongs to the Gfa family.</text>
</comment>
<evidence type="ECO:0000259" key="5">
    <source>
        <dbReference type="PROSITE" id="PS51891"/>
    </source>
</evidence>
<keyword evidence="4" id="KW-0456">Lyase</keyword>
<accession>A0A6M8H9B4</accession>
<evidence type="ECO:0000313" key="6">
    <source>
        <dbReference type="EMBL" id="QKE89043.1"/>
    </source>
</evidence>
<dbReference type="RefSeq" id="WP_171836770.1">
    <property type="nucleotide sequence ID" value="NZ_CP053708.1"/>
</dbReference>
<evidence type="ECO:0000256" key="2">
    <source>
        <dbReference type="ARBA" id="ARBA00022723"/>
    </source>
</evidence>
<evidence type="ECO:0000313" key="7">
    <source>
        <dbReference type="Proteomes" id="UP000500767"/>
    </source>
</evidence>
<evidence type="ECO:0000256" key="1">
    <source>
        <dbReference type="ARBA" id="ARBA00005495"/>
    </source>
</evidence>
<dbReference type="Gene3D" id="3.90.1590.10">
    <property type="entry name" value="glutathione-dependent formaldehyde- activating enzyme (gfa)"/>
    <property type="match status" value="1"/>
</dbReference>
<dbReference type="PROSITE" id="PS51891">
    <property type="entry name" value="CENP_V_GFA"/>
    <property type="match status" value="1"/>
</dbReference>
<keyword evidence="7" id="KW-1185">Reference proteome</keyword>
<feature type="domain" description="CENP-V/GFA" evidence="5">
    <location>
        <begin position="13"/>
        <end position="130"/>
    </location>
</feature>
<proteinExistence type="inferred from homology"/>
<evidence type="ECO:0000256" key="4">
    <source>
        <dbReference type="ARBA" id="ARBA00023239"/>
    </source>
</evidence>
<dbReference type="GO" id="GO:0016846">
    <property type="term" value="F:carbon-sulfur lyase activity"/>
    <property type="evidence" value="ECO:0007669"/>
    <property type="project" value="InterPro"/>
</dbReference>
<dbReference type="InterPro" id="IPR011057">
    <property type="entry name" value="Mss4-like_sf"/>
</dbReference>
<dbReference type="KEGG" id="lck:HN018_02345"/>